<dbReference type="Gene3D" id="1.10.3210.10">
    <property type="entry name" value="Hypothetical protein af1432"/>
    <property type="match status" value="1"/>
</dbReference>
<reference evidence="2" key="1">
    <citation type="submission" date="2017-09" db="EMBL/GenBank/DDBJ databases">
        <title>Depth-based differentiation of microbial function through sediment-hosted aquifers and enrichment of novel symbionts in the deep terrestrial subsurface.</title>
        <authorList>
            <person name="Probst A.J."/>
            <person name="Ladd B."/>
            <person name="Jarett J.K."/>
            <person name="Geller-Mcgrath D.E."/>
            <person name="Sieber C.M.K."/>
            <person name="Emerson J.B."/>
            <person name="Anantharaman K."/>
            <person name="Thomas B.C."/>
            <person name="Malmstrom R."/>
            <person name="Stieglmeier M."/>
            <person name="Klingl A."/>
            <person name="Woyke T."/>
            <person name="Ryan C.M."/>
            <person name="Banfield J.F."/>
        </authorList>
    </citation>
    <scope>NUCLEOTIDE SEQUENCE [LARGE SCALE GENOMIC DNA]</scope>
</reference>
<dbReference type="EMBL" id="PFAZ01000008">
    <property type="protein sequence ID" value="PIR89080.1"/>
    <property type="molecule type" value="Genomic_DNA"/>
</dbReference>
<dbReference type="AlphaFoldDB" id="A0A2H0URN5"/>
<evidence type="ECO:0000313" key="1">
    <source>
        <dbReference type="EMBL" id="PIR89080.1"/>
    </source>
</evidence>
<proteinExistence type="predicted"/>
<dbReference type="Proteomes" id="UP000231157">
    <property type="component" value="Unassembled WGS sequence"/>
</dbReference>
<evidence type="ECO:0000313" key="2">
    <source>
        <dbReference type="Proteomes" id="UP000231157"/>
    </source>
</evidence>
<name>A0A2H0URN5_9BACT</name>
<sequence length="244" mass="28479">MTHEIGDRSYIEWLRNEMHELYSFQNTQSGHDVAHPLRMILVMQEMTSPPFPSFDSTELETAIWLHNLDRAKSLKERISYLGLRIVAERFLDQSPFCRKTKDEIILAVTEHSKKDDESDDPPLLQLVRILDKVDRLRHPTIELVSCGACYGDKLPLYRLKNPFGYKSAIKEYRSVYDNFFRILEWVGMLPLEAARNLAGTDNIQFFVTMVRHFGKDVAKSLSIENRVEEDIKKALGIYYDRYAT</sequence>
<dbReference type="SUPFAM" id="SSF109604">
    <property type="entry name" value="HD-domain/PDEase-like"/>
    <property type="match status" value="1"/>
</dbReference>
<comment type="caution">
    <text evidence="1">The sequence shown here is derived from an EMBL/GenBank/DDBJ whole genome shotgun (WGS) entry which is preliminary data.</text>
</comment>
<organism evidence="1 2">
    <name type="scientific">Candidatus Harrisonbacteria bacterium CG10_big_fil_rev_8_21_14_0_10_40_38</name>
    <dbReference type="NCBI Taxonomy" id="1974583"/>
    <lineage>
        <taxon>Bacteria</taxon>
        <taxon>Candidatus Harrisoniibacteriota</taxon>
    </lineage>
</organism>
<gene>
    <name evidence="1" type="ORF">COU07_03245</name>
</gene>
<evidence type="ECO:0008006" key="3">
    <source>
        <dbReference type="Google" id="ProtNLM"/>
    </source>
</evidence>
<protein>
    <recommendedName>
        <fullName evidence="3">HD domain-containing protein</fullName>
    </recommendedName>
</protein>
<accession>A0A2H0URN5</accession>